<accession>A0ABD3MQS8</accession>
<keyword evidence="3" id="KW-0472">Membrane</keyword>
<dbReference type="Gene3D" id="1.20.1070.10">
    <property type="entry name" value="Rhodopsin 7-helix transmembrane proteins"/>
    <property type="match status" value="1"/>
</dbReference>
<dbReference type="InterPro" id="IPR036890">
    <property type="entry name" value="HATPase_C_sf"/>
</dbReference>
<gene>
    <name evidence="4" type="ORF">ACHAWO_011744</name>
</gene>
<feature type="transmembrane region" description="Helical" evidence="3">
    <location>
        <begin position="193"/>
        <end position="221"/>
    </location>
</feature>
<dbReference type="Proteomes" id="UP001530400">
    <property type="component" value="Unassembled WGS sequence"/>
</dbReference>
<evidence type="ECO:0000256" key="2">
    <source>
        <dbReference type="SAM" id="MobiDB-lite"/>
    </source>
</evidence>
<keyword evidence="1" id="KW-0175">Coiled coil</keyword>
<protein>
    <submittedName>
        <fullName evidence="4">Uncharacterized protein</fullName>
    </submittedName>
</protein>
<feature type="transmembrane region" description="Helical" evidence="3">
    <location>
        <begin position="122"/>
        <end position="145"/>
    </location>
</feature>
<sequence>MVDRSAAGELFATGSMNGSDCSNESSTKVAEHSRAESSSEHGDYEIDEEIIKAAAAGNETFQSGLRRSSFAFAIDRNSTTQRVHNNRPPQDYCNRNTEFPQMSKDGDFILSLEKDIADVDQVLYRFCIHAVLAWLALIAFSYWAAPEESIVWLDGKERRAVFIEVCVLSTAVITRHGPLFLNTNGRFGLRIPLHISGVLAAGLTVQFIAVSTSIFMASFPVPVMIDPMFHSRVHLVRWCEWTPLAGLITLLVSCIDAPNLQDVDMSKRWKKRFIGAGMESASTLCGLIFPFCHNKIVWCTVMAFCFLTYSSILWSYAEKAKKVLTNGKSVDEIEMHDRARLSLRLHGLCCLTWSGISVMYFIGSAGHLIVPESFKLLHDPAITMIEECFMDCVSKIFYMTVIIETHHAAFDEAKRAAKRLVELQNTMSAVWESSSDTIAILLQSKSGNLTSIVSPSFFRDGMKSQQEDEIHSSILLEIDVFSTNKRSCTFTNVESRLKIGDIPNVAMRLADAEFGQTNLRSLFGTSLYSIDPFGVDTSYLIKSKVLSLTDMLSRAWHATDESVFEHETVSLNGNSYFEIRVTKSDVSSIIVLIRDVSERYERHEAEKKGAYETSEREIDDQANRFAKHEIKNGLLGAIEVCELLGGQICGDFNKLQKPKISSKESLAASLAARFENVAELDTMLHEILDIILADTMSTDVIHGLYKPKISKVNIQHLLKPTNRFGSNKEQFLLETSPSTLPILMTDPGLIKCIHGNALRNALKYGKPGGVITTVAKYDSGIFELKVINQPGPHHQKLVDLGDQSNDLVFSYGTRLHKGFDDKTEALSAGDGAWIMKKCSKILSGTVAIHFKAEFTEFVFRAPMKTCVISDADKFFSAPKLTWAIGIDDSKMQRKLLSRLFIHVGIPENRQIIFGRNSDEIQSFVAIVVDFIKNHPRDLFLIIADENLELEGDFVSGSTCLQHIRCALASKDEKRILALVRSANDGAADQTLYSSKAHGFLPKIPLSAINVKSMISPLWIKRFPHPAEQLESEPEHTPESLKLLRRPTIENLRDHTLIRTSELMTKMNQIDAIISSDDCINSHSHWFILLGKLHQLKGDLLSANLDGRFNESIGLIEGIEGKHAPRDILSQWLQIRTKITLAI</sequence>
<organism evidence="4 5">
    <name type="scientific">Cyclotella atomus</name>
    <dbReference type="NCBI Taxonomy" id="382360"/>
    <lineage>
        <taxon>Eukaryota</taxon>
        <taxon>Sar</taxon>
        <taxon>Stramenopiles</taxon>
        <taxon>Ochrophyta</taxon>
        <taxon>Bacillariophyta</taxon>
        <taxon>Coscinodiscophyceae</taxon>
        <taxon>Thalassiosirophycidae</taxon>
        <taxon>Stephanodiscales</taxon>
        <taxon>Stephanodiscaceae</taxon>
        <taxon>Cyclotella</taxon>
    </lineage>
</organism>
<dbReference type="AlphaFoldDB" id="A0ABD3MQS8"/>
<keyword evidence="3" id="KW-0812">Transmembrane</keyword>
<dbReference type="SUPFAM" id="SSF55874">
    <property type="entry name" value="ATPase domain of HSP90 chaperone/DNA topoisomerase II/histidine kinase"/>
    <property type="match status" value="1"/>
</dbReference>
<keyword evidence="3" id="KW-1133">Transmembrane helix</keyword>
<feature type="coiled-coil region" evidence="1">
    <location>
        <begin position="593"/>
        <end position="631"/>
    </location>
</feature>
<comment type="caution">
    <text evidence="4">The sequence shown here is derived from an EMBL/GenBank/DDBJ whole genome shotgun (WGS) entry which is preliminary data.</text>
</comment>
<feature type="compositionally biased region" description="Polar residues" evidence="2">
    <location>
        <begin position="14"/>
        <end position="28"/>
    </location>
</feature>
<feature type="transmembrane region" description="Helical" evidence="3">
    <location>
        <begin position="345"/>
        <end position="370"/>
    </location>
</feature>
<evidence type="ECO:0000313" key="5">
    <source>
        <dbReference type="Proteomes" id="UP001530400"/>
    </source>
</evidence>
<name>A0ABD3MQS8_9STRA</name>
<keyword evidence="5" id="KW-1185">Reference proteome</keyword>
<evidence type="ECO:0000256" key="3">
    <source>
        <dbReference type="SAM" id="Phobius"/>
    </source>
</evidence>
<feature type="transmembrane region" description="Helical" evidence="3">
    <location>
        <begin position="160"/>
        <end position="181"/>
    </location>
</feature>
<feature type="compositionally biased region" description="Basic and acidic residues" evidence="2">
    <location>
        <begin position="29"/>
        <end position="42"/>
    </location>
</feature>
<feature type="region of interest" description="Disordered" evidence="2">
    <location>
        <begin position="1"/>
        <end position="42"/>
    </location>
</feature>
<evidence type="ECO:0000313" key="4">
    <source>
        <dbReference type="EMBL" id="KAL3765797.1"/>
    </source>
</evidence>
<evidence type="ECO:0000256" key="1">
    <source>
        <dbReference type="SAM" id="Coils"/>
    </source>
</evidence>
<proteinExistence type="predicted"/>
<feature type="transmembrane region" description="Helical" evidence="3">
    <location>
        <begin position="295"/>
        <end position="316"/>
    </location>
</feature>
<reference evidence="4 5" key="1">
    <citation type="submission" date="2024-10" db="EMBL/GenBank/DDBJ databases">
        <title>Updated reference genomes for cyclostephanoid diatoms.</title>
        <authorList>
            <person name="Roberts W.R."/>
            <person name="Alverson A.J."/>
        </authorList>
    </citation>
    <scope>NUCLEOTIDE SEQUENCE [LARGE SCALE GENOMIC DNA]</scope>
    <source>
        <strain evidence="4 5">AJA010-31</strain>
    </source>
</reference>
<dbReference type="EMBL" id="JALLPJ020001396">
    <property type="protein sequence ID" value="KAL3765797.1"/>
    <property type="molecule type" value="Genomic_DNA"/>
</dbReference>